<keyword evidence="2" id="KW-1003">Cell membrane</keyword>
<dbReference type="PANTHER" id="PTHR14969:SF62">
    <property type="entry name" value="DECAPRENYLPHOSPHORYL-5-PHOSPHORIBOSE PHOSPHATASE RV3807C-RELATED"/>
    <property type="match status" value="1"/>
</dbReference>
<dbReference type="PANTHER" id="PTHR14969">
    <property type="entry name" value="SPHINGOSINE-1-PHOSPHATE PHOSPHOHYDROLASE"/>
    <property type="match status" value="1"/>
</dbReference>
<keyword evidence="5 7" id="KW-1133">Transmembrane helix</keyword>
<evidence type="ECO:0000313" key="9">
    <source>
        <dbReference type="EMBL" id="MFB9681351.1"/>
    </source>
</evidence>
<dbReference type="SMART" id="SM00014">
    <property type="entry name" value="acidPPc"/>
    <property type="match status" value="1"/>
</dbReference>
<evidence type="ECO:0000256" key="5">
    <source>
        <dbReference type="ARBA" id="ARBA00022989"/>
    </source>
</evidence>
<feature type="transmembrane region" description="Helical" evidence="7">
    <location>
        <begin position="159"/>
        <end position="188"/>
    </location>
</feature>
<comment type="subcellular location">
    <subcellularLocation>
        <location evidence="1">Cell membrane</location>
        <topology evidence="1">Multi-pass membrane protein</topology>
    </subcellularLocation>
</comment>
<organism evidence="9 10">
    <name type="scientific">Streptosporangium vulgare</name>
    <dbReference type="NCBI Taxonomy" id="46190"/>
    <lineage>
        <taxon>Bacteria</taxon>
        <taxon>Bacillati</taxon>
        <taxon>Actinomycetota</taxon>
        <taxon>Actinomycetes</taxon>
        <taxon>Streptosporangiales</taxon>
        <taxon>Streptosporangiaceae</taxon>
        <taxon>Streptosporangium</taxon>
    </lineage>
</organism>
<feature type="transmembrane region" description="Helical" evidence="7">
    <location>
        <begin position="72"/>
        <end position="93"/>
    </location>
</feature>
<accession>A0ABV5TQF7</accession>
<dbReference type="InterPro" id="IPR036938">
    <property type="entry name" value="PAP2/HPO_sf"/>
</dbReference>
<keyword evidence="6 7" id="KW-0472">Membrane</keyword>
<dbReference type="Pfam" id="PF01569">
    <property type="entry name" value="PAP2"/>
    <property type="match status" value="1"/>
</dbReference>
<keyword evidence="10" id="KW-1185">Reference proteome</keyword>
<dbReference type="CDD" id="cd01610">
    <property type="entry name" value="PAP2_like"/>
    <property type="match status" value="1"/>
</dbReference>
<feature type="transmembrane region" description="Helical" evidence="7">
    <location>
        <begin position="100"/>
        <end position="118"/>
    </location>
</feature>
<protein>
    <submittedName>
        <fullName evidence="9">Phosphatase PAP2 family protein</fullName>
    </submittedName>
</protein>
<evidence type="ECO:0000256" key="7">
    <source>
        <dbReference type="SAM" id="Phobius"/>
    </source>
</evidence>
<dbReference type="EMBL" id="JBHMBS010000032">
    <property type="protein sequence ID" value="MFB9681351.1"/>
    <property type="molecule type" value="Genomic_DNA"/>
</dbReference>
<dbReference type="Proteomes" id="UP001589610">
    <property type="component" value="Unassembled WGS sequence"/>
</dbReference>
<evidence type="ECO:0000256" key="6">
    <source>
        <dbReference type="ARBA" id="ARBA00023136"/>
    </source>
</evidence>
<sequence length="258" mass="26121">MRTDSWNGSGRRLLGPTVSLGVGAGVVAWLSPGGLGDAGPVRVVDGASASAYRSVTGAVADAPPWVGTALEVATEGTLVVLGLLLVLVWWLAVRRGDAHGVGATVVIGAGTVAAYAVSEALKLVVDEERPCRAVRDAGAAIAGCPAPGDWSFPSNHATLAAGLAVGLAVLRPRLAAVTLPLAGAAALLRVMVGVHYPHDVIAGAVLAATVVVSALLAFTPPVTRLVSPLLGRLHGDDSGLVRHHGRRRPVVDRQTGQD</sequence>
<gene>
    <name evidence="9" type="ORF">ACFFRH_38230</name>
</gene>
<evidence type="ECO:0000313" key="10">
    <source>
        <dbReference type="Proteomes" id="UP001589610"/>
    </source>
</evidence>
<name>A0ABV5TQF7_9ACTN</name>
<evidence type="ECO:0000256" key="2">
    <source>
        <dbReference type="ARBA" id="ARBA00022475"/>
    </source>
</evidence>
<proteinExistence type="predicted"/>
<feature type="domain" description="Phosphatidic acid phosphatase type 2/haloperoxidase" evidence="8">
    <location>
        <begin position="104"/>
        <end position="215"/>
    </location>
</feature>
<dbReference type="RefSeq" id="WP_386162393.1">
    <property type="nucleotide sequence ID" value="NZ_JBHMBS010000032.1"/>
</dbReference>
<reference evidence="9 10" key="1">
    <citation type="submission" date="2024-09" db="EMBL/GenBank/DDBJ databases">
        <authorList>
            <person name="Sun Q."/>
            <person name="Mori K."/>
        </authorList>
    </citation>
    <scope>NUCLEOTIDE SEQUENCE [LARGE SCALE GENOMIC DNA]</scope>
    <source>
        <strain evidence="9 10">JCM 3028</strain>
    </source>
</reference>
<feature type="transmembrane region" description="Helical" evidence="7">
    <location>
        <begin position="200"/>
        <end position="219"/>
    </location>
</feature>
<comment type="caution">
    <text evidence="9">The sequence shown here is derived from an EMBL/GenBank/DDBJ whole genome shotgun (WGS) entry which is preliminary data.</text>
</comment>
<evidence type="ECO:0000259" key="8">
    <source>
        <dbReference type="SMART" id="SM00014"/>
    </source>
</evidence>
<evidence type="ECO:0000256" key="3">
    <source>
        <dbReference type="ARBA" id="ARBA00022692"/>
    </source>
</evidence>
<evidence type="ECO:0000256" key="1">
    <source>
        <dbReference type="ARBA" id="ARBA00004651"/>
    </source>
</evidence>
<evidence type="ECO:0000256" key="4">
    <source>
        <dbReference type="ARBA" id="ARBA00022801"/>
    </source>
</evidence>
<keyword evidence="3 7" id="KW-0812">Transmembrane</keyword>
<feature type="transmembrane region" description="Helical" evidence="7">
    <location>
        <begin position="12"/>
        <end position="31"/>
    </location>
</feature>
<keyword evidence="4" id="KW-0378">Hydrolase</keyword>
<dbReference type="SUPFAM" id="SSF48317">
    <property type="entry name" value="Acid phosphatase/Vanadium-dependent haloperoxidase"/>
    <property type="match status" value="1"/>
</dbReference>
<dbReference type="InterPro" id="IPR000326">
    <property type="entry name" value="PAP2/HPO"/>
</dbReference>
<dbReference type="Gene3D" id="1.20.144.10">
    <property type="entry name" value="Phosphatidic acid phosphatase type 2/haloperoxidase"/>
    <property type="match status" value="1"/>
</dbReference>